<dbReference type="CDD" id="cd11336">
    <property type="entry name" value="AmyAc_MTSase"/>
    <property type="match status" value="1"/>
</dbReference>
<dbReference type="SUPFAM" id="SSF51445">
    <property type="entry name" value="(Trans)glycosidases"/>
    <property type="match status" value="1"/>
</dbReference>
<sequence>MTPTATYRIQFNDAFTLSDACAIVPYLASLGVSHLYASPLLTARPGSPHGYDITDHGHISPSLGGIEGLRALSAALRARGMGLLLDIVPNHMGVGGADNALWLDVLEWGPESPCADWFDIDWEPADMRLQGKVLAPFLGAPYGEVLAAGELRLRLDAAGGSLSVWYHEHRFPVSPRFYRHVLPVAPSGHAALDTALAAWRVIGRGPRLGLRGRAKAARQALAAALADPAVLETVTAAIARIDAEGLHELLERQSYRLCWWRAATDEINYRRFFDINGLAGFRVEQPAAFEEAHHLILDLWAEGLIDGVRIDHVDGLADPRAYCRKLRRRMEVRAAERPEGVSRRPWILVEKILARHETLPAEWQTDGPTGYEFMDKVGALLHDPAGEPVLDEAWAAIAPEWRDFHTVEHQARREILQDYLAAELAGVALVVHRVLQRNLSTRDYTLTAVRRVLAAVVAEFPVYRTYAALSGGRQADGYVMDWAFTRASRAVRATQRDLLALVRPILSGEALRGTRPGAERQEMLQAIRRFQQLTGPVAAKSTEDTAFYRYVRLISRNEVGSYPGQLSINASGFHGAMRARRRMPLALSATATHDHKRGEDVRARLAVVSSRAGDWVAATERWRRLNVGLLSEPEGIWAPDPVDELHLYQTLVGAWPLGLDADDRPGVEAFVTRVEGWFVKALREAKRRSDWAMPNAGYEDACLGFLRGAMEAARPARFDREVAAFAGALAGAGASRGLVQTTLRCVAPGIPDLYQGTELWDFSLVDPDNRRPVDFWARAAVLAAQEIPGDWRDGHIKLLWTATLLRLRRDKPALFQDGSWDALTCRGALAGEAIAAARSLPGGALIVLGLPMAMEPPMGGIAPERQAALAGTQVNIPEALRRFRRWRLLAPGLAPREWSPSGSARLDELLAGRPAAVAVALD</sequence>
<dbReference type="Gene3D" id="3.30.1590.10">
    <property type="entry name" value="Maltooligosyl trehalose synthase, domain 2"/>
    <property type="match status" value="1"/>
</dbReference>
<dbReference type="Gene3D" id="3.20.20.80">
    <property type="entry name" value="Glycosidases"/>
    <property type="match status" value="3"/>
</dbReference>
<dbReference type="GO" id="GO:0005992">
    <property type="term" value="P:trehalose biosynthetic process"/>
    <property type="evidence" value="ECO:0007669"/>
    <property type="project" value="TreeGrafter"/>
</dbReference>
<name>A0A2W7IVI6_9PROT</name>
<gene>
    <name evidence="2" type="ORF">C8P66_102211</name>
</gene>
<dbReference type="OrthoDB" id="9761577at2"/>
<dbReference type="InterPro" id="IPR006047">
    <property type="entry name" value="GH13_cat_dom"/>
</dbReference>
<dbReference type="PANTHER" id="PTHR10357">
    <property type="entry name" value="ALPHA-AMYLASE FAMILY MEMBER"/>
    <property type="match status" value="1"/>
</dbReference>
<dbReference type="Proteomes" id="UP000249688">
    <property type="component" value="Unassembled WGS sequence"/>
</dbReference>
<dbReference type="InterPro" id="IPR012767">
    <property type="entry name" value="Trehalose_TreY"/>
</dbReference>
<organism evidence="2 3">
    <name type="scientific">Humitalea rosea</name>
    <dbReference type="NCBI Taxonomy" id="990373"/>
    <lineage>
        <taxon>Bacteria</taxon>
        <taxon>Pseudomonadati</taxon>
        <taxon>Pseudomonadota</taxon>
        <taxon>Alphaproteobacteria</taxon>
        <taxon>Acetobacterales</taxon>
        <taxon>Roseomonadaceae</taxon>
        <taxon>Humitalea</taxon>
    </lineage>
</organism>
<evidence type="ECO:0000313" key="3">
    <source>
        <dbReference type="Proteomes" id="UP000249688"/>
    </source>
</evidence>
<dbReference type="RefSeq" id="WP_111396663.1">
    <property type="nucleotide sequence ID" value="NZ_QKYU01000002.1"/>
</dbReference>
<dbReference type="GO" id="GO:0030980">
    <property type="term" value="P:alpha-glucan catabolic process"/>
    <property type="evidence" value="ECO:0007669"/>
    <property type="project" value="TreeGrafter"/>
</dbReference>
<accession>A0A2W7IVI6</accession>
<comment type="caution">
    <text evidence="2">The sequence shown here is derived from an EMBL/GenBank/DDBJ whole genome shotgun (WGS) entry which is preliminary data.</text>
</comment>
<evidence type="ECO:0000259" key="1">
    <source>
        <dbReference type="SMART" id="SM00642"/>
    </source>
</evidence>
<dbReference type="Pfam" id="PF00128">
    <property type="entry name" value="Alpha-amylase"/>
    <property type="match status" value="1"/>
</dbReference>
<dbReference type="SMART" id="SM00642">
    <property type="entry name" value="Aamy"/>
    <property type="match status" value="1"/>
</dbReference>
<feature type="domain" description="Glycosyl hydrolase family 13 catalytic" evidence="1">
    <location>
        <begin position="11"/>
        <end position="492"/>
    </location>
</feature>
<dbReference type="NCBIfam" id="TIGR02401">
    <property type="entry name" value="trehalose_TreY"/>
    <property type="match status" value="1"/>
</dbReference>
<keyword evidence="3" id="KW-1185">Reference proteome</keyword>
<dbReference type="GO" id="GO:0047470">
    <property type="term" value="F:(1,4)-alpha-D-glucan 1-alpha-D-glucosylmutase activity"/>
    <property type="evidence" value="ECO:0007669"/>
    <property type="project" value="TreeGrafter"/>
</dbReference>
<evidence type="ECO:0000313" key="2">
    <source>
        <dbReference type="EMBL" id="PZW50523.1"/>
    </source>
</evidence>
<reference evidence="2 3" key="1">
    <citation type="submission" date="2018-06" db="EMBL/GenBank/DDBJ databases">
        <title>Genomic Encyclopedia of Archaeal and Bacterial Type Strains, Phase II (KMG-II): from individual species to whole genera.</title>
        <authorList>
            <person name="Goeker M."/>
        </authorList>
    </citation>
    <scope>NUCLEOTIDE SEQUENCE [LARGE SCALE GENOMIC DNA]</scope>
    <source>
        <strain evidence="2 3">DSM 24525</strain>
    </source>
</reference>
<dbReference type="AlphaFoldDB" id="A0A2W7IVI6"/>
<dbReference type="EMBL" id="QKYU01000002">
    <property type="protein sequence ID" value="PZW50523.1"/>
    <property type="molecule type" value="Genomic_DNA"/>
</dbReference>
<dbReference type="InterPro" id="IPR017853">
    <property type="entry name" value="GH"/>
</dbReference>
<proteinExistence type="predicted"/>
<dbReference type="PANTHER" id="PTHR10357:SF216">
    <property type="entry name" value="MALTOOLIGOSYL TREHALOSE SYNTHASE-RELATED"/>
    <property type="match status" value="1"/>
</dbReference>
<protein>
    <submittedName>
        <fullName evidence="2">Maltooligosyl trehalose synthase</fullName>
    </submittedName>
</protein>